<dbReference type="SFLD" id="SFLDS00003">
    <property type="entry name" value="Haloacid_Dehalogenase"/>
    <property type="match status" value="1"/>
</dbReference>
<proteinExistence type="predicted"/>
<keyword evidence="3" id="KW-0460">Magnesium</keyword>
<dbReference type="Gene3D" id="3.40.50.1000">
    <property type="entry name" value="HAD superfamily/HAD-like"/>
    <property type="match status" value="1"/>
</dbReference>
<dbReference type="NCBIfam" id="TIGR01549">
    <property type="entry name" value="HAD-SF-IA-v1"/>
    <property type="match status" value="1"/>
</dbReference>
<gene>
    <name evidence="4" type="ORF">GU90_18050</name>
</gene>
<organism evidence="4 5">
    <name type="scientific">Saccharopolyspora rectivirgula</name>
    <dbReference type="NCBI Taxonomy" id="28042"/>
    <lineage>
        <taxon>Bacteria</taxon>
        <taxon>Bacillati</taxon>
        <taxon>Actinomycetota</taxon>
        <taxon>Actinomycetes</taxon>
        <taxon>Pseudonocardiales</taxon>
        <taxon>Pseudonocardiaceae</taxon>
        <taxon>Saccharopolyspora</taxon>
    </lineage>
</organism>
<dbReference type="InterPro" id="IPR023214">
    <property type="entry name" value="HAD_sf"/>
</dbReference>
<reference evidence="4 5" key="1">
    <citation type="submission" date="2014-06" db="EMBL/GenBank/DDBJ databases">
        <title>Saccharopolyspora rectivirgula DSM-43113 Genome sequencing.</title>
        <authorList>
            <person name="Barrera C."/>
            <person name="Millon L."/>
            <person name="Rognon B."/>
            <person name="Zaugg C."/>
            <person name="Monod M."/>
        </authorList>
    </citation>
    <scope>NUCLEOTIDE SEQUENCE [LARGE SCALE GENOMIC DNA]</scope>
    <source>
        <strain evidence="4 5">DSM 43113</strain>
    </source>
</reference>
<dbReference type="Gene3D" id="1.20.120.710">
    <property type="entry name" value="Haloacid dehalogenase hydrolase-like domain"/>
    <property type="match status" value="1"/>
</dbReference>
<dbReference type="GO" id="GO:0044281">
    <property type="term" value="P:small molecule metabolic process"/>
    <property type="evidence" value="ECO:0007669"/>
    <property type="project" value="UniProtKB-ARBA"/>
</dbReference>
<keyword evidence="2 4" id="KW-0378">Hydrolase</keyword>
<evidence type="ECO:0000256" key="3">
    <source>
        <dbReference type="ARBA" id="ARBA00022842"/>
    </source>
</evidence>
<dbReference type="InterPro" id="IPR036412">
    <property type="entry name" value="HAD-like_sf"/>
</dbReference>
<dbReference type="AlphaFoldDB" id="A0A073AVC5"/>
<evidence type="ECO:0000256" key="2">
    <source>
        <dbReference type="ARBA" id="ARBA00022801"/>
    </source>
</evidence>
<evidence type="ECO:0000256" key="1">
    <source>
        <dbReference type="ARBA" id="ARBA00001946"/>
    </source>
</evidence>
<dbReference type="PANTHER" id="PTHR46470">
    <property type="entry name" value="N-ACYLNEURAMINATE-9-PHOSPHATASE"/>
    <property type="match status" value="1"/>
</dbReference>
<dbReference type="InterPro" id="IPR006439">
    <property type="entry name" value="HAD-SF_hydro_IA"/>
</dbReference>
<dbReference type="Proteomes" id="UP000031419">
    <property type="component" value="Unassembled WGS sequence"/>
</dbReference>
<comment type="caution">
    <text evidence="4">The sequence shown here is derived from an EMBL/GenBank/DDBJ whole genome shotgun (WGS) entry which is preliminary data.</text>
</comment>
<dbReference type="eggNOG" id="COG1011">
    <property type="taxonomic scope" value="Bacteria"/>
</dbReference>
<dbReference type="Pfam" id="PF00702">
    <property type="entry name" value="Hydrolase"/>
    <property type="match status" value="1"/>
</dbReference>
<keyword evidence="5" id="KW-1185">Reference proteome</keyword>
<comment type="cofactor">
    <cofactor evidence="1">
        <name>Mg(2+)</name>
        <dbReference type="ChEBI" id="CHEBI:18420"/>
    </cofactor>
</comment>
<sequence length="237" mass="25742">MKAVCLDIDDTLLDSEGASRRGLRALVGNERAWPVWKAITDEHYARFVAGRIDYESMCVERTRAFFAAFGQQLSAAEAVRRETARMAAVQRSWCLFGDAWPCLEWLRATGLRTAVITNAPSAYQRGKIAALGLADAFDAVLISEEVGFAKPDPRIFAAACAALDVSPEEVVHVGDRLETDALGAARAGLHGVWLDRKRRGGLSEPGVPVIRNLYELTELLVCDVTISELPGLVGLTG</sequence>
<dbReference type="GO" id="GO:0016787">
    <property type="term" value="F:hydrolase activity"/>
    <property type="evidence" value="ECO:0007669"/>
    <property type="project" value="UniProtKB-KW"/>
</dbReference>
<evidence type="ECO:0000313" key="4">
    <source>
        <dbReference type="EMBL" id="KEI43032.1"/>
    </source>
</evidence>
<dbReference type="PRINTS" id="PR00413">
    <property type="entry name" value="HADHALOGNASE"/>
</dbReference>
<evidence type="ECO:0000313" key="5">
    <source>
        <dbReference type="Proteomes" id="UP000031419"/>
    </source>
</evidence>
<protein>
    <submittedName>
        <fullName evidence="4">HAD family hydrolase</fullName>
    </submittedName>
</protein>
<dbReference type="STRING" id="28042.GU90_18050"/>
<dbReference type="PANTHER" id="PTHR46470:SF4">
    <property type="entry name" value="5-AMINO-6-(5-PHOSPHO-D-RIBITYLAMINO)URACIL PHOSPHATASE YIGB"/>
    <property type="match status" value="1"/>
</dbReference>
<dbReference type="NCBIfam" id="TIGR01509">
    <property type="entry name" value="HAD-SF-IA-v3"/>
    <property type="match status" value="1"/>
</dbReference>
<name>A0A073AVC5_9PSEU</name>
<dbReference type="EMBL" id="JNVU01000048">
    <property type="protein sequence ID" value="KEI43032.1"/>
    <property type="molecule type" value="Genomic_DNA"/>
</dbReference>
<dbReference type="SFLD" id="SFLDG01129">
    <property type="entry name" value="C1.5:_HAD__Beta-PGM__Phosphata"/>
    <property type="match status" value="1"/>
</dbReference>
<dbReference type="SUPFAM" id="SSF56784">
    <property type="entry name" value="HAD-like"/>
    <property type="match status" value="1"/>
</dbReference>
<accession>A0A073AVC5</accession>
<dbReference type="InterPro" id="IPR051400">
    <property type="entry name" value="HAD-like_hydrolase"/>
</dbReference>